<protein>
    <submittedName>
        <fullName evidence="2">Phage tail protein</fullName>
    </submittedName>
</protein>
<dbReference type="Proteomes" id="UP000839895">
    <property type="component" value="Unassembled WGS sequence"/>
</dbReference>
<dbReference type="Gene3D" id="3.40.220.10">
    <property type="entry name" value="Leucine Aminopeptidase, subunit E, domain 1"/>
    <property type="match status" value="1"/>
</dbReference>
<sequence>EHPWLVHAPTMRVPLIIDGTDAVYNATRAALLVIFQHNKSVAEYKKIKSVVFPAMGAGCGQVPPESVARQMRLAWDSFSNPPKAINWQYASARQNAVFSTTAYCPSKTLCPNARTEYIGSGDYRTYCKKSGGVCISPRPQSDIRIGAHAHGVEIGAHGHPLHTECSHAHSLV</sequence>
<dbReference type="EMBL" id="AAHDIV010000022">
    <property type="protein sequence ID" value="EBU8135868.1"/>
    <property type="molecule type" value="Genomic_DNA"/>
</dbReference>
<gene>
    <name evidence="2" type="ORF">DLM27_19675</name>
</gene>
<organism evidence="2">
    <name type="scientific">Salmonella enterica subsp. enterica serovar Poona</name>
    <dbReference type="NCBI Taxonomy" id="436295"/>
    <lineage>
        <taxon>Bacteria</taxon>
        <taxon>Pseudomonadati</taxon>
        <taxon>Pseudomonadota</taxon>
        <taxon>Gammaproteobacteria</taxon>
        <taxon>Enterobacterales</taxon>
        <taxon>Enterobacteriaceae</taxon>
        <taxon>Salmonella</taxon>
    </lineage>
</organism>
<dbReference type="InterPro" id="IPR043472">
    <property type="entry name" value="Macro_dom-like"/>
</dbReference>
<dbReference type="PANTHER" id="PTHR34413">
    <property type="entry name" value="PROPHAGE TAIL FIBER ASSEMBLY PROTEIN HOMOLOG TFAE-RELATED-RELATED"/>
    <property type="match status" value="1"/>
</dbReference>
<name>A0A5V6NGX1_SALET</name>
<proteinExistence type="predicted"/>
<dbReference type="InterPro" id="IPR051220">
    <property type="entry name" value="TFA_Chaperone"/>
</dbReference>
<dbReference type="SUPFAM" id="SSF52949">
    <property type="entry name" value="Macro domain-like"/>
    <property type="match status" value="1"/>
</dbReference>
<comment type="caution">
    <text evidence="2">The sequence shown here is derived from an EMBL/GenBank/DDBJ whole genome shotgun (WGS) entry which is preliminary data.</text>
</comment>
<feature type="domain" description="Macro" evidence="1">
    <location>
        <begin position="5"/>
        <end position="71"/>
    </location>
</feature>
<accession>A0A5V6NGX1</accession>
<evidence type="ECO:0000313" key="2">
    <source>
        <dbReference type="EMBL" id="EBU8135868.1"/>
    </source>
</evidence>
<feature type="non-terminal residue" evidence="2">
    <location>
        <position position="1"/>
    </location>
</feature>
<dbReference type="PANTHER" id="PTHR34413:SF2">
    <property type="entry name" value="PROPHAGE TAIL FIBER ASSEMBLY PROTEIN HOMOLOG TFAE-RELATED"/>
    <property type="match status" value="1"/>
</dbReference>
<reference evidence="2" key="1">
    <citation type="submission" date="2018-05" db="EMBL/GenBank/DDBJ databases">
        <authorList>
            <person name="Ashton P.M."/>
            <person name="Dallman T."/>
            <person name="Nair S."/>
            <person name="De Pinna E."/>
            <person name="Peters T."/>
            <person name="Grant K."/>
        </authorList>
    </citation>
    <scope>NUCLEOTIDE SEQUENCE [LARGE SCALE GENOMIC DNA]</scope>
    <source>
        <strain evidence="2">127535</strain>
    </source>
</reference>
<dbReference type="Pfam" id="PF01661">
    <property type="entry name" value="Macro"/>
    <property type="match status" value="1"/>
</dbReference>
<evidence type="ECO:0000259" key="1">
    <source>
        <dbReference type="Pfam" id="PF01661"/>
    </source>
</evidence>
<dbReference type="InterPro" id="IPR002589">
    <property type="entry name" value="Macro_dom"/>
</dbReference>
<dbReference type="AlphaFoldDB" id="A0A5V6NGX1"/>